<dbReference type="AlphaFoldDB" id="A0A344J3K8"/>
<evidence type="ECO:0000313" key="7">
    <source>
        <dbReference type="EMBL" id="AXA83618.1"/>
    </source>
</evidence>
<dbReference type="PANTHER" id="PTHR30329">
    <property type="entry name" value="STATOR ELEMENT OF FLAGELLAR MOTOR COMPLEX"/>
    <property type="match status" value="1"/>
</dbReference>
<evidence type="ECO:0000256" key="4">
    <source>
        <dbReference type="PROSITE-ProRule" id="PRU00473"/>
    </source>
</evidence>
<dbReference type="OrthoDB" id="9782229at2"/>
<dbReference type="InterPro" id="IPR050330">
    <property type="entry name" value="Bact_OuterMem_StrucFunc"/>
</dbReference>
<dbReference type="PANTHER" id="PTHR30329:SF21">
    <property type="entry name" value="LIPOPROTEIN YIAD-RELATED"/>
    <property type="match status" value="1"/>
</dbReference>
<dbReference type="SUPFAM" id="SSF103088">
    <property type="entry name" value="OmpA-like"/>
    <property type="match status" value="1"/>
</dbReference>
<evidence type="ECO:0000256" key="3">
    <source>
        <dbReference type="ARBA" id="ARBA00023237"/>
    </source>
</evidence>
<dbReference type="InterPro" id="IPR036737">
    <property type="entry name" value="OmpA-like_sf"/>
</dbReference>
<dbReference type="PRINTS" id="PR01023">
    <property type="entry name" value="NAFLGMOTY"/>
</dbReference>
<keyword evidence="2 4" id="KW-0472">Membrane</keyword>
<keyword evidence="8" id="KW-1185">Reference proteome</keyword>
<dbReference type="GO" id="GO:0009279">
    <property type="term" value="C:cell outer membrane"/>
    <property type="evidence" value="ECO:0007669"/>
    <property type="project" value="UniProtKB-SubCell"/>
</dbReference>
<dbReference type="PROSITE" id="PS51123">
    <property type="entry name" value="OMPA_2"/>
    <property type="match status" value="1"/>
</dbReference>
<dbReference type="CDD" id="cd07185">
    <property type="entry name" value="OmpA_C-like"/>
    <property type="match status" value="1"/>
</dbReference>
<evidence type="ECO:0000259" key="6">
    <source>
        <dbReference type="PROSITE" id="PS51123"/>
    </source>
</evidence>
<dbReference type="KEGG" id="lue:DCD74_01945"/>
<dbReference type="InterPro" id="IPR006665">
    <property type="entry name" value="OmpA-like"/>
</dbReference>
<feature type="domain" description="OmpA-like" evidence="6">
    <location>
        <begin position="406"/>
        <end position="522"/>
    </location>
</feature>
<gene>
    <name evidence="7" type="ORF">DCD74_01945</name>
</gene>
<evidence type="ECO:0000313" key="8">
    <source>
        <dbReference type="Proteomes" id="UP000251842"/>
    </source>
</evidence>
<evidence type="ECO:0000256" key="2">
    <source>
        <dbReference type="ARBA" id="ARBA00023136"/>
    </source>
</evidence>
<proteinExistence type="predicted"/>
<dbReference type="Pfam" id="PF20159">
    <property type="entry name" value="YidB"/>
    <property type="match status" value="1"/>
</dbReference>
<protein>
    <recommendedName>
        <fullName evidence="6">OmpA-like domain-containing protein</fullName>
    </recommendedName>
</protein>
<dbReference type="SUPFAM" id="SSF140804">
    <property type="entry name" value="YidB-like"/>
    <property type="match status" value="1"/>
</dbReference>
<dbReference type="InterPro" id="IPR027405">
    <property type="entry name" value="YidB-like"/>
</dbReference>
<dbReference type="Gene3D" id="3.30.1330.60">
    <property type="entry name" value="OmpA-like domain"/>
    <property type="match status" value="1"/>
</dbReference>
<feature type="transmembrane region" description="Helical" evidence="5">
    <location>
        <begin position="230"/>
        <end position="247"/>
    </location>
</feature>
<dbReference type="Proteomes" id="UP000251842">
    <property type="component" value="Chromosome"/>
</dbReference>
<organism evidence="7 8">
    <name type="scientific">Solilutibacter oculi</name>
    <dbReference type="NCBI Taxonomy" id="2698682"/>
    <lineage>
        <taxon>Bacteria</taxon>
        <taxon>Pseudomonadati</taxon>
        <taxon>Pseudomonadota</taxon>
        <taxon>Gammaproteobacteria</taxon>
        <taxon>Lysobacterales</taxon>
        <taxon>Lysobacteraceae</taxon>
        <taxon>Solilutibacter</taxon>
    </lineage>
</organism>
<dbReference type="EMBL" id="CP029556">
    <property type="protein sequence ID" value="AXA83618.1"/>
    <property type="molecule type" value="Genomic_DNA"/>
</dbReference>
<accession>A0A344J3K8</accession>
<dbReference type="InterPro" id="IPR006664">
    <property type="entry name" value="OMP_bac"/>
</dbReference>
<dbReference type="PRINTS" id="PR01021">
    <property type="entry name" value="OMPADOMAIN"/>
</dbReference>
<reference evidence="8" key="1">
    <citation type="submission" date="2018-05" db="EMBL/GenBank/DDBJ databases">
        <title>Luteimonas pekinense sp. nov., isolated from human Meibomian gland secretions, Beijing, China.</title>
        <authorList>
            <person name="Wen T."/>
            <person name="Bai H."/>
            <person name="Lv H."/>
        </authorList>
    </citation>
    <scope>NUCLEOTIDE SEQUENCE [LARGE SCALE GENOMIC DNA]</scope>
    <source>
        <strain evidence="8">83-4</strain>
    </source>
</reference>
<dbReference type="InterPro" id="IPR045372">
    <property type="entry name" value="YidB"/>
</dbReference>
<name>A0A344J3K8_9GAMM</name>
<dbReference type="Gene3D" id="1.10.10.690">
    <property type="entry name" value="YidB-like"/>
    <property type="match status" value="1"/>
</dbReference>
<dbReference type="Gene3D" id="3.40.1520.20">
    <property type="match status" value="1"/>
</dbReference>
<keyword evidence="5" id="KW-1133">Transmembrane helix</keyword>
<evidence type="ECO:0000256" key="5">
    <source>
        <dbReference type="SAM" id="Phobius"/>
    </source>
</evidence>
<evidence type="ECO:0000256" key="1">
    <source>
        <dbReference type="ARBA" id="ARBA00004442"/>
    </source>
</evidence>
<sequence>MGRTVAMRSRMGAVVHPPSAGIPMFDTLLSNTAARLGIPAEKAKQLLGLLIALIFNEKRGGVAGFVDMFRSRGLGGLVDSWIGGGPNQPIDAAQLEHALGASELDTLARQTGVERGVAASALAAMLPDAFNSLTEDGRIPVGIPDRIRGFMDDLGDFFRNLGVGALGLGAAAVGGVAHAADRAGDAIGHAADNTVDAIGDAGRAAARTVDRAADRVGDVARDAGGGIGKWLPWLLLAGLLVAALFWFKGCSKHEAAPVPAPVTEPAATTPAATSANSTFNFENVDGTKVNVSGSVPSDAEKTRLWDALKATFGDGNVNGDITVNASAAPAGWLDKLVGLLPDLKAKGLKFGLDGDRLNIDTSGMSDEERFALSDKLRRAFAGYEISGLWDKAMAAFAGLKAGFSGDDLVKALDLSNVYFDTAKATITRDSLETLTKAAEYIKQVPAGTKIEVSGHTDSDGDDAANMTLSQQRADAVVAKLQELGVPAGILTAKGYGETKPVGDNATEDGKALNRRIDYAISK</sequence>
<dbReference type="Pfam" id="PF00691">
    <property type="entry name" value="OmpA"/>
    <property type="match status" value="1"/>
</dbReference>
<keyword evidence="3" id="KW-0998">Cell outer membrane</keyword>
<comment type="subcellular location">
    <subcellularLocation>
        <location evidence="1">Cell outer membrane</location>
    </subcellularLocation>
</comment>
<keyword evidence="5" id="KW-0812">Transmembrane</keyword>